<organism evidence="2 3">
    <name type="scientific">Sesamum alatum</name>
    <dbReference type="NCBI Taxonomy" id="300844"/>
    <lineage>
        <taxon>Eukaryota</taxon>
        <taxon>Viridiplantae</taxon>
        <taxon>Streptophyta</taxon>
        <taxon>Embryophyta</taxon>
        <taxon>Tracheophyta</taxon>
        <taxon>Spermatophyta</taxon>
        <taxon>Magnoliopsida</taxon>
        <taxon>eudicotyledons</taxon>
        <taxon>Gunneridae</taxon>
        <taxon>Pentapetalae</taxon>
        <taxon>asterids</taxon>
        <taxon>lamiids</taxon>
        <taxon>Lamiales</taxon>
        <taxon>Pedaliaceae</taxon>
        <taxon>Sesamum</taxon>
    </lineage>
</organism>
<evidence type="ECO:0000256" key="1">
    <source>
        <dbReference type="SAM" id="MobiDB-lite"/>
    </source>
</evidence>
<reference evidence="2" key="2">
    <citation type="journal article" date="2024" name="Plant">
        <title>Genomic evolution and insights into agronomic trait innovations of Sesamum species.</title>
        <authorList>
            <person name="Miao H."/>
            <person name="Wang L."/>
            <person name="Qu L."/>
            <person name="Liu H."/>
            <person name="Sun Y."/>
            <person name="Le M."/>
            <person name="Wang Q."/>
            <person name="Wei S."/>
            <person name="Zheng Y."/>
            <person name="Lin W."/>
            <person name="Duan Y."/>
            <person name="Cao H."/>
            <person name="Xiong S."/>
            <person name="Wang X."/>
            <person name="Wei L."/>
            <person name="Li C."/>
            <person name="Ma Q."/>
            <person name="Ju M."/>
            <person name="Zhao R."/>
            <person name="Li G."/>
            <person name="Mu C."/>
            <person name="Tian Q."/>
            <person name="Mei H."/>
            <person name="Zhang T."/>
            <person name="Gao T."/>
            <person name="Zhang H."/>
        </authorList>
    </citation>
    <scope>NUCLEOTIDE SEQUENCE</scope>
    <source>
        <strain evidence="2">3651</strain>
    </source>
</reference>
<protein>
    <submittedName>
        <fullName evidence="2">Uncharacterized protein</fullName>
    </submittedName>
</protein>
<sequence length="132" mass="13780">MEVAEPTTQQSNAREAVQATQETVSLNSQPSITAICSQPRTKLQVNQASRVSTPVVVKGGVNFISVSKLRALIGNQARASTSAPQAASVPPAVVSRPAASKLASSRPLFKPSGRTMSTRSSKSATSSNTIMR</sequence>
<accession>A0AAE1YA81</accession>
<dbReference type="Proteomes" id="UP001293254">
    <property type="component" value="Unassembled WGS sequence"/>
</dbReference>
<dbReference type="AlphaFoldDB" id="A0AAE1YA81"/>
<gene>
    <name evidence="2" type="ORF">Salat_1425100</name>
</gene>
<feature type="region of interest" description="Disordered" evidence="1">
    <location>
        <begin position="98"/>
        <end position="132"/>
    </location>
</feature>
<name>A0AAE1YA81_9LAMI</name>
<dbReference type="EMBL" id="JACGWO010000005">
    <property type="protein sequence ID" value="KAK4426565.1"/>
    <property type="molecule type" value="Genomic_DNA"/>
</dbReference>
<reference evidence="2" key="1">
    <citation type="submission" date="2020-06" db="EMBL/GenBank/DDBJ databases">
        <authorList>
            <person name="Li T."/>
            <person name="Hu X."/>
            <person name="Zhang T."/>
            <person name="Song X."/>
            <person name="Zhang H."/>
            <person name="Dai N."/>
            <person name="Sheng W."/>
            <person name="Hou X."/>
            <person name="Wei L."/>
        </authorList>
    </citation>
    <scope>NUCLEOTIDE SEQUENCE</scope>
    <source>
        <strain evidence="2">3651</strain>
        <tissue evidence="2">Leaf</tissue>
    </source>
</reference>
<feature type="compositionally biased region" description="Low complexity" evidence="1">
    <location>
        <begin position="115"/>
        <end position="132"/>
    </location>
</feature>
<keyword evidence="3" id="KW-1185">Reference proteome</keyword>
<evidence type="ECO:0000313" key="3">
    <source>
        <dbReference type="Proteomes" id="UP001293254"/>
    </source>
</evidence>
<feature type="region of interest" description="Disordered" evidence="1">
    <location>
        <begin position="1"/>
        <end position="24"/>
    </location>
</feature>
<proteinExistence type="predicted"/>
<evidence type="ECO:0000313" key="2">
    <source>
        <dbReference type="EMBL" id="KAK4426565.1"/>
    </source>
</evidence>
<comment type="caution">
    <text evidence="2">The sequence shown here is derived from an EMBL/GenBank/DDBJ whole genome shotgun (WGS) entry which is preliminary data.</text>
</comment>